<evidence type="ECO:0000313" key="3">
    <source>
        <dbReference type="EMBL" id="GGQ67192.1"/>
    </source>
</evidence>
<organism evidence="3 4">
    <name type="scientific">Streptomyces pilosus</name>
    <dbReference type="NCBI Taxonomy" id="28893"/>
    <lineage>
        <taxon>Bacteria</taxon>
        <taxon>Bacillati</taxon>
        <taxon>Actinomycetota</taxon>
        <taxon>Actinomycetes</taxon>
        <taxon>Kitasatosporales</taxon>
        <taxon>Streptomycetaceae</taxon>
        <taxon>Streptomyces</taxon>
    </lineage>
</organism>
<evidence type="ECO:0000256" key="1">
    <source>
        <dbReference type="SAM" id="MobiDB-lite"/>
    </source>
</evidence>
<dbReference type="Pfam" id="PF13613">
    <property type="entry name" value="HTH_Tnp_4"/>
    <property type="match status" value="1"/>
</dbReference>
<dbReference type="InterPro" id="IPR027805">
    <property type="entry name" value="Transposase_HTH_dom"/>
</dbReference>
<dbReference type="AlphaFoldDB" id="A0A918BGJ2"/>
<sequence>MPWQADIEGRRHAARGGARKRAEGAGARHQLVFVDRLVATLIHLRHDLSHAVLGLLFGVDRSTITREITEIRPLLAKRGCAVPDRPGLRLRTLTDVFAYAHAEGTELRLDATEVQVRRPRRTTRIRLGQEETEHYESHRHRRLAGPHVMGRCPAT</sequence>
<reference evidence="3" key="1">
    <citation type="journal article" date="2014" name="Int. J. Syst. Evol. Microbiol.">
        <title>Complete genome sequence of Corynebacterium casei LMG S-19264T (=DSM 44701T), isolated from a smear-ripened cheese.</title>
        <authorList>
            <consortium name="US DOE Joint Genome Institute (JGI-PGF)"/>
            <person name="Walter F."/>
            <person name="Albersmeier A."/>
            <person name="Kalinowski J."/>
            <person name="Ruckert C."/>
        </authorList>
    </citation>
    <scope>NUCLEOTIDE SEQUENCE</scope>
    <source>
        <strain evidence="3">JCM 4403</strain>
    </source>
</reference>
<feature type="region of interest" description="Disordered" evidence="1">
    <location>
        <begin position="131"/>
        <end position="155"/>
    </location>
</feature>
<proteinExistence type="predicted"/>
<feature type="domain" description="Transposase Helix-turn-helix" evidence="2">
    <location>
        <begin position="30"/>
        <end position="80"/>
    </location>
</feature>
<gene>
    <name evidence="3" type="ORF">GCM10010280_11560</name>
</gene>
<accession>A0A918BGJ2</accession>
<keyword evidence="4" id="KW-1185">Reference proteome</keyword>
<reference evidence="3" key="2">
    <citation type="submission" date="2020-09" db="EMBL/GenBank/DDBJ databases">
        <authorList>
            <person name="Sun Q."/>
            <person name="Ohkuma M."/>
        </authorList>
    </citation>
    <scope>NUCLEOTIDE SEQUENCE</scope>
    <source>
        <strain evidence="3">JCM 4403</strain>
    </source>
</reference>
<dbReference type="Proteomes" id="UP000656732">
    <property type="component" value="Unassembled WGS sequence"/>
</dbReference>
<name>A0A918BGJ2_9ACTN</name>
<evidence type="ECO:0000313" key="4">
    <source>
        <dbReference type="Proteomes" id="UP000656732"/>
    </source>
</evidence>
<protein>
    <recommendedName>
        <fullName evidence="2">Transposase Helix-turn-helix domain-containing protein</fullName>
    </recommendedName>
</protein>
<feature type="region of interest" description="Disordered" evidence="1">
    <location>
        <begin position="1"/>
        <end position="22"/>
    </location>
</feature>
<dbReference type="EMBL" id="BMTU01000002">
    <property type="protein sequence ID" value="GGQ67192.1"/>
    <property type="molecule type" value="Genomic_DNA"/>
</dbReference>
<evidence type="ECO:0000259" key="2">
    <source>
        <dbReference type="Pfam" id="PF13613"/>
    </source>
</evidence>
<comment type="caution">
    <text evidence="3">The sequence shown here is derived from an EMBL/GenBank/DDBJ whole genome shotgun (WGS) entry which is preliminary data.</text>
</comment>